<dbReference type="SUPFAM" id="SSF103481">
    <property type="entry name" value="Multidrug resistance efflux transporter EmrE"/>
    <property type="match status" value="1"/>
</dbReference>
<accession>A0AA36JD49</accession>
<keyword evidence="5 6" id="KW-0472">Membrane</keyword>
<feature type="transmembrane region" description="Helical" evidence="6">
    <location>
        <begin position="216"/>
        <end position="236"/>
    </location>
</feature>
<evidence type="ECO:0000256" key="1">
    <source>
        <dbReference type="ARBA" id="ARBA00004651"/>
    </source>
</evidence>
<feature type="domain" description="EamA" evidence="7">
    <location>
        <begin position="42"/>
        <end position="171"/>
    </location>
</feature>
<dbReference type="GO" id="GO:0005886">
    <property type="term" value="C:plasma membrane"/>
    <property type="evidence" value="ECO:0007669"/>
    <property type="project" value="UniProtKB-SubCell"/>
</dbReference>
<keyword evidence="4 6" id="KW-1133">Transmembrane helix</keyword>
<keyword evidence="2" id="KW-1003">Cell membrane</keyword>
<evidence type="ECO:0000256" key="2">
    <source>
        <dbReference type="ARBA" id="ARBA00022475"/>
    </source>
</evidence>
<dbReference type="InterPro" id="IPR037185">
    <property type="entry name" value="EmrE-like"/>
</dbReference>
<comment type="caution">
    <text evidence="8">The sequence shown here is derived from an EMBL/GenBank/DDBJ whole genome shotgun (WGS) entry which is preliminary data.</text>
</comment>
<organism evidence="8 9">
    <name type="scientific">Effrenium voratum</name>
    <dbReference type="NCBI Taxonomy" id="2562239"/>
    <lineage>
        <taxon>Eukaryota</taxon>
        <taxon>Sar</taxon>
        <taxon>Alveolata</taxon>
        <taxon>Dinophyceae</taxon>
        <taxon>Suessiales</taxon>
        <taxon>Symbiodiniaceae</taxon>
        <taxon>Effrenium</taxon>
    </lineage>
</organism>
<sequence length="354" mass="36540">MIAVRLRRKTGGLLLLIAAFAAGSCFVAPAVLEQDQGQWKAVALFNAACWGSSYISSQAGIDAMSSAGVEDAAIVFGACRFALAALPLLPWILKSSCSESARGSALVGTLSAVAYAAVFASISHGTSGAKAAFIMALQTIIVAFCSSLAANRFQLGSIASAVLALCGIGLLELGGGAEAAGSASEGDMLCMAAPLLMGLSWHVLGNHMRQYPQDATPAVAIQLACFAFVFVCWTVLEQMSLHGLEGVALLAHRVPQLLEVPNLVPALLFSAFLGNTVTYLLCNCTMKHLKADEVSLLSASEPLWAALVASLMLHQSLAPSELMGGALVVAGIVAAELWSESEPESGTLKNLSAV</sequence>
<feature type="transmembrane region" description="Helical" evidence="6">
    <location>
        <begin position="157"/>
        <end position="174"/>
    </location>
</feature>
<evidence type="ECO:0000313" key="8">
    <source>
        <dbReference type="EMBL" id="CAJ1402894.1"/>
    </source>
</evidence>
<feature type="transmembrane region" description="Helical" evidence="6">
    <location>
        <begin position="12"/>
        <end position="32"/>
    </location>
</feature>
<evidence type="ECO:0000313" key="9">
    <source>
        <dbReference type="Proteomes" id="UP001178507"/>
    </source>
</evidence>
<evidence type="ECO:0000259" key="7">
    <source>
        <dbReference type="Pfam" id="PF00892"/>
    </source>
</evidence>
<proteinExistence type="predicted"/>
<dbReference type="InterPro" id="IPR000620">
    <property type="entry name" value="EamA_dom"/>
</dbReference>
<evidence type="ECO:0000256" key="4">
    <source>
        <dbReference type="ARBA" id="ARBA00022989"/>
    </source>
</evidence>
<keyword evidence="9" id="KW-1185">Reference proteome</keyword>
<dbReference type="PROSITE" id="PS51257">
    <property type="entry name" value="PROKAR_LIPOPROTEIN"/>
    <property type="match status" value="1"/>
</dbReference>
<comment type="subcellular location">
    <subcellularLocation>
        <location evidence="1">Cell membrane</location>
        <topology evidence="1">Multi-pass membrane protein</topology>
    </subcellularLocation>
</comment>
<evidence type="ECO:0000256" key="5">
    <source>
        <dbReference type="ARBA" id="ARBA00023136"/>
    </source>
</evidence>
<feature type="transmembrane region" description="Helical" evidence="6">
    <location>
        <begin position="105"/>
        <end position="125"/>
    </location>
</feature>
<feature type="transmembrane region" description="Helical" evidence="6">
    <location>
        <begin position="72"/>
        <end position="93"/>
    </location>
</feature>
<name>A0AA36JD49_9DINO</name>
<dbReference type="Pfam" id="PF00892">
    <property type="entry name" value="EamA"/>
    <property type="match status" value="2"/>
</dbReference>
<feature type="transmembrane region" description="Helical" evidence="6">
    <location>
        <begin position="131"/>
        <end position="150"/>
    </location>
</feature>
<protein>
    <recommendedName>
        <fullName evidence="7">EamA domain-containing protein</fullName>
    </recommendedName>
</protein>
<dbReference type="EMBL" id="CAUJNA010003472">
    <property type="protein sequence ID" value="CAJ1402894.1"/>
    <property type="molecule type" value="Genomic_DNA"/>
</dbReference>
<gene>
    <name evidence="8" type="ORF">EVOR1521_LOCUS25679</name>
</gene>
<feature type="transmembrane region" description="Helical" evidence="6">
    <location>
        <begin position="263"/>
        <end position="282"/>
    </location>
</feature>
<dbReference type="PANTHER" id="PTHR42920:SF5">
    <property type="entry name" value="EAMA DOMAIN-CONTAINING PROTEIN"/>
    <property type="match status" value="1"/>
</dbReference>
<feature type="domain" description="EamA" evidence="7">
    <location>
        <begin position="186"/>
        <end position="333"/>
    </location>
</feature>
<dbReference type="AlphaFoldDB" id="A0AA36JD49"/>
<feature type="transmembrane region" description="Helical" evidence="6">
    <location>
        <begin position="186"/>
        <end position="204"/>
    </location>
</feature>
<dbReference type="PANTHER" id="PTHR42920">
    <property type="entry name" value="OS03G0707200 PROTEIN-RELATED"/>
    <property type="match status" value="1"/>
</dbReference>
<evidence type="ECO:0000256" key="3">
    <source>
        <dbReference type="ARBA" id="ARBA00022692"/>
    </source>
</evidence>
<dbReference type="Proteomes" id="UP001178507">
    <property type="component" value="Unassembled WGS sequence"/>
</dbReference>
<reference evidence="8" key="1">
    <citation type="submission" date="2023-08" db="EMBL/GenBank/DDBJ databases">
        <authorList>
            <person name="Chen Y."/>
            <person name="Shah S."/>
            <person name="Dougan E. K."/>
            <person name="Thang M."/>
            <person name="Chan C."/>
        </authorList>
    </citation>
    <scope>NUCLEOTIDE SEQUENCE</scope>
</reference>
<dbReference type="InterPro" id="IPR051258">
    <property type="entry name" value="Diverse_Substrate_Transporter"/>
</dbReference>
<evidence type="ECO:0000256" key="6">
    <source>
        <dbReference type="SAM" id="Phobius"/>
    </source>
</evidence>
<keyword evidence="3 6" id="KW-0812">Transmembrane</keyword>